<dbReference type="FunFam" id="3.40.50.790:FF:000001">
    <property type="entry name" value="50S ribosomal protein L1"/>
    <property type="match status" value="1"/>
</dbReference>
<dbReference type="InterPro" id="IPR002143">
    <property type="entry name" value="Ribosomal_uL1"/>
</dbReference>
<keyword evidence="3 9" id="KW-0699">rRNA-binding</keyword>
<keyword evidence="4 9" id="KW-0810">Translation regulation</keyword>
<evidence type="ECO:0000256" key="5">
    <source>
        <dbReference type="ARBA" id="ARBA00022884"/>
    </source>
</evidence>
<evidence type="ECO:0000256" key="1">
    <source>
        <dbReference type="ARBA" id="ARBA00010531"/>
    </source>
</evidence>
<dbReference type="Pfam" id="PF00687">
    <property type="entry name" value="Ribosomal_L1"/>
    <property type="match status" value="1"/>
</dbReference>
<dbReference type="GO" id="GO:0006417">
    <property type="term" value="P:regulation of translation"/>
    <property type="evidence" value="ECO:0007669"/>
    <property type="project" value="UniProtKB-KW"/>
</dbReference>
<dbReference type="SUPFAM" id="SSF56808">
    <property type="entry name" value="Ribosomal protein L1"/>
    <property type="match status" value="1"/>
</dbReference>
<dbReference type="Gene3D" id="3.30.190.20">
    <property type="match status" value="1"/>
</dbReference>
<accession>A0A933IAY6</accession>
<keyword evidence="7 9" id="KW-0687">Ribonucleoprotein</keyword>
<evidence type="ECO:0000256" key="3">
    <source>
        <dbReference type="ARBA" id="ARBA00022730"/>
    </source>
</evidence>
<gene>
    <name evidence="9" type="primary">rplA</name>
    <name evidence="10" type="ORF">HY768_05240</name>
</gene>
<organism evidence="10 11">
    <name type="scientific">candidate division TA06 bacterium</name>
    <dbReference type="NCBI Taxonomy" id="2250710"/>
    <lineage>
        <taxon>Bacteria</taxon>
        <taxon>Bacteria division TA06</taxon>
    </lineage>
</organism>
<keyword evidence="6 9" id="KW-0689">Ribosomal protein</keyword>
<dbReference type="EMBL" id="JACQXR010000063">
    <property type="protein sequence ID" value="MBI4726613.1"/>
    <property type="molecule type" value="Genomic_DNA"/>
</dbReference>
<evidence type="ECO:0000256" key="2">
    <source>
        <dbReference type="ARBA" id="ARBA00022491"/>
    </source>
</evidence>
<dbReference type="InterPro" id="IPR028364">
    <property type="entry name" value="Ribosomal_uL1/biogenesis"/>
</dbReference>
<dbReference type="InterPro" id="IPR023674">
    <property type="entry name" value="Ribosomal_uL1-like"/>
</dbReference>
<dbReference type="GO" id="GO:0015934">
    <property type="term" value="C:large ribosomal subunit"/>
    <property type="evidence" value="ECO:0007669"/>
    <property type="project" value="InterPro"/>
</dbReference>
<keyword evidence="9" id="KW-0820">tRNA-binding</keyword>
<sequence>MDRGKKYNLAVQKTDPNKTYTIAEAVEAVKQMAYAKFDEALEVSMKLELDPKKADQNLRGTVILPHGTGKKMRVLVFAKGEKEAEATAAGADFAGSDELIKKVSEGWTDFDVAIATPDMMSQVGRLGKILGVRGLMPNPKTGTVTFDLAKAVKEAKAGKIEYRVDKNSNLHVAVGKKSFDNSKLEENIKTLLSEIVKARPSSLKGTYIKSVSLSSTMSPGVKVALTELSALGK</sequence>
<keyword evidence="2 9" id="KW-0678">Repressor</keyword>
<dbReference type="AlphaFoldDB" id="A0A933IAY6"/>
<dbReference type="CDD" id="cd00403">
    <property type="entry name" value="Ribosomal_L1"/>
    <property type="match status" value="1"/>
</dbReference>
<proteinExistence type="inferred from homology"/>
<evidence type="ECO:0000313" key="11">
    <source>
        <dbReference type="Proteomes" id="UP000736328"/>
    </source>
</evidence>
<dbReference type="PANTHER" id="PTHR36427">
    <property type="entry name" value="54S RIBOSOMAL PROTEIN L1, MITOCHONDRIAL"/>
    <property type="match status" value="1"/>
</dbReference>
<evidence type="ECO:0000256" key="7">
    <source>
        <dbReference type="ARBA" id="ARBA00023274"/>
    </source>
</evidence>
<dbReference type="Proteomes" id="UP000736328">
    <property type="component" value="Unassembled WGS sequence"/>
</dbReference>
<comment type="function">
    <text evidence="9">Binds directly to 23S rRNA. The L1 stalk is quite mobile in the ribosome, and is involved in E site tRNA release.</text>
</comment>
<dbReference type="PIRSF" id="PIRSF002155">
    <property type="entry name" value="Ribosomal_L1"/>
    <property type="match status" value="1"/>
</dbReference>
<evidence type="ECO:0000256" key="4">
    <source>
        <dbReference type="ARBA" id="ARBA00022845"/>
    </source>
</evidence>
<name>A0A933IAY6_UNCT6</name>
<protein>
    <recommendedName>
        <fullName evidence="8 9">Large ribosomal subunit protein uL1</fullName>
    </recommendedName>
</protein>
<reference evidence="10" key="1">
    <citation type="submission" date="2020-07" db="EMBL/GenBank/DDBJ databases">
        <title>Huge and variable diversity of episymbiotic CPR bacteria and DPANN archaea in groundwater ecosystems.</title>
        <authorList>
            <person name="He C.Y."/>
            <person name="Keren R."/>
            <person name="Whittaker M."/>
            <person name="Farag I.F."/>
            <person name="Doudna J."/>
            <person name="Cate J.H.D."/>
            <person name="Banfield J.F."/>
        </authorList>
    </citation>
    <scope>NUCLEOTIDE SEQUENCE</scope>
    <source>
        <strain evidence="10">NC_groundwater_1520_Pr4_B-0.1um_53_5</strain>
    </source>
</reference>
<dbReference type="InterPro" id="IPR005878">
    <property type="entry name" value="Ribosom_uL1_bac-type"/>
</dbReference>
<dbReference type="GO" id="GO:0019843">
    <property type="term" value="F:rRNA binding"/>
    <property type="evidence" value="ECO:0007669"/>
    <property type="project" value="UniProtKB-UniRule"/>
</dbReference>
<dbReference type="HAMAP" id="MF_01318_B">
    <property type="entry name" value="Ribosomal_uL1_B"/>
    <property type="match status" value="1"/>
</dbReference>
<evidence type="ECO:0000256" key="9">
    <source>
        <dbReference type="HAMAP-Rule" id="MF_01318"/>
    </source>
</evidence>
<dbReference type="GO" id="GO:0000049">
    <property type="term" value="F:tRNA binding"/>
    <property type="evidence" value="ECO:0007669"/>
    <property type="project" value="UniProtKB-KW"/>
</dbReference>
<comment type="subunit">
    <text evidence="9">Part of the 50S ribosomal subunit.</text>
</comment>
<dbReference type="Gene3D" id="3.40.50.790">
    <property type="match status" value="1"/>
</dbReference>
<dbReference type="NCBIfam" id="TIGR01169">
    <property type="entry name" value="rplA_bact"/>
    <property type="match status" value="1"/>
</dbReference>
<evidence type="ECO:0000256" key="8">
    <source>
        <dbReference type="ARBA" id="ARBA00035241"/>
    </source>
</evidence>
<dbReference type="GO" id="GO:0006412">
    <property type="term" value="P:translation"/>
    <property type="evidence" value="ECO:0007669"/>
    <property type="project" value="UniProtKB-UniRule"/>
</dbReference>
<dbReference type="GO" id="GO:0003735">
    <property type="term" value="F:structural constituent of ribosome"/>
    <property type="evidence" value="ECO:0007669"/>
    <property type="project" value="InterPro"/>
</dbReference>
<evidence type="ECO:0000313" key="10">
    <source>
        <dbReference type="EMBL" id="MBI4726613.1"/>
    </source>
</evidence>
<dbReference type="PANTHER" id="PTHR36427:SF3">
    <property type="entry name" value="LARGE RIBOSOMAL SUBUNIT PROTEIN UL1M"/>
    <property type="match status" value="1"/>
</dbReference>
<evidence type="ECO:0000256" key="6">
    <source>
        <dbReference type="ARBA" id="ARBA00022980"/>
    </source>
</evidence>
<keyword evidence="5 9" id="KW-0694">RNA-binding</keyword>
<comment type="caution">
    <text evidence="10">The sequence shown here is derived from an EMBL/GenBank/DDBJ whole genome shotgun (WGS) entry which is preliminary data.</text>
</comment>
<dbReference type="InterPro" id="IPR016095">
    <property type="entry name" value="Ribosomal_uL1_3-a/b-sand"/>
</dbReference>
<comment type="function">
    <text evidence="9">Protein L1 is also a translational repressor protein, it controls the translation of the L11 operon by binding to its mRNA.</text>
</comment>
<comment type="similarity">
    <text evidence="1 9">Belongs to the universal ribosomal protein uL1 family.</text>
</comment>